<evidence type="ECO:0000313" key="1">
    <source>
        <dbReference type="EMBL" id="ODM11044.1"/>
    </source>
</evidence>
<gene>
    <name evidence="1" type="ORF">BEH84_03473</name>
</gene>
<name>A0A1E3AQZ1_9FIRM</name>
<dbReference type="Proteomes" id="UP000095003">
    <property type="component" value="Unassembled WGS sequence"/>
</dbReference>
<sequence>MEQLYLKRLMSIRKDKFGVICWGREGGVIKYKYTYY</sequence>
<evidence type="ECO:0000313" key="2">
    <source>
        <dbReference type="Proteomes" id="UP000095003"/>
    </source>
</evidence>
<dbReference type="EMBL" id="MCGI01000003">
    <property type="protein sequence ID" value="ODM11044.1"/>
    <property type="molecule type" value="Genomic_DNA"/>
</dbReference>
<protein>
    <submittedName>
        <fullName evidence="1">Uncharacterized protein</fullName>
    </submittedName>
</protein>
<dbReference type="AlphaFoldDB" id="A0A1E3AQZ1"/>
<proteinExistence type="predicted"/>
<reference evidence="1 2" key="1">
    <citation type="submission" date="2016-07" db="EMBL/GenBank/DDBJ databases">
        <title>Characterization of isolates of Eisenbergiella tayi derived from blood cultures, using whole genome sequencing.</title>
        <authorList>
            <person name="Burdz T."/>
            <person name="Wiebe D."/>
            <person name="Huynh C."/>
            <person name="Bernard K."/>
        </authorList>
    </citation>
    <scope>NUCLEOTIDE SEQUENCE [LARGE SCALE GENOMIC DNA]</scope>
    <source>
        <strain evidence="1 2">NML 120489</strain>
    </source>
</reference>
<comment type="caution">
    <text evidence="1">The sequence shown here is derived from an EMBL/GenBank/DDBJ whole genome shotgun (WGS) entry which is preliminary data.</text>
</comment>
<organism evidence="1 2">
    <name type="scientific">Eisenbergiella tayi</name>
    <dbReference type="NCBI Taxonomy" id="1432052"/>
    <lineage>
        <taxon>Bacteria</taxon>
        <taxon>Bacillati</taxon>
        <taxon>Bacillota</taxon>
        <taxon>Clostridia</taxon>
        <taxon>Lachnospirales</taxon>
        <taxon>Lachnospiraceae</taxon>
        <taxon>Eisenbergiella</taxon>
    </lineage>
</organism>
<accession>A0A1E3AQZ1</accession>